<dbReference type="Proteomes" id="UP000283734">
    <property type="component" value="Unassembled WGS sequence"/>
</dbReference>
<gene>
    <name evidence="2" type="ORF">D4A39_13940</name>
</gene>
<evidence type="ECO:0000313" key="3">
    <source>
        <dbReference type="Proteomes" id="UP000283734"/>
    </source>
</evidence>
<sequence>MNIEEIYSFLAKEIAIESEKLHPDVDLTADLGVEGDDFSELIEAFAENYHVDMSSYRWYFHHREEGWSLGALFFKPPYMQVQRIQVTPEILLHAARMKKWSFEYPSHQVSESRLDIQMNIIILVGLGVTGALMWLLGVFSA</sequence>
<dbReference type="InterPro" id="IPR010862">
    <property type="entry name" value="DUF1493"/>
</dbReference>
<keyword evidence="3" id="KW-1185">Reference proteome</keyword>
<keyword evidence="1" id="KW-0472">Membrane</keyword>
<dbReference type="AlphaFoldDB" id="A0A418XUE3"/>
<dbReference type="InterPro" id="IPR036736">
    <property type="entry name" value="ACP-like_sf"/>
</dbReference>
<evidence type="ECO:0000313" key="2">
    <source>
        <dbReference type="EMBL" id="RJG16357.1"/>
    </source>
</evidence>
<evidence type="ECO:0000256" key="1">
    <source>
        <dbReference type="SAM" id="Phobius"/>
    </source>
</evidence>
<protein>
    <submittedName>
        <fullName evidence="2">DUF1493 family protein</fullName>
    </submittedName>
</protein>
<keyword evidence="1" id="KW-0812">Transmembrane</keyword>
<keyword evidence="1" id="KW-1133">Transmembrane helix</keyword>
<feature type="transmembrane region" description="Helical" evidence="1">
    <location>
        <begin position="120"/>
        <end position="139"/>
    </location>
</feature>
<reference evidence="2 3" key="1">
    <citation type="submission" date="2018-09" db="EMBL/GenBank/DDBJ databases">
        <title>Alcanivorax profundi sp. nov., isolated from 1000 m-depth seawater of the Mariana Trench.</title>
        <authorList>
            <person name="Liu J."/>
        </authorList>
    </citation>
    <scope>NUCLEOTIDE SEQUENCE [LARGE SCALE GENOMIC DNA]</scope>
    <source>
        <strain evidence="2 3">MTEO17</strain>
    </source>
</reference>
<dbReference type="OrthoDB" id="6402309at2"/>
<name>A0A418XUE3_9GAMM</name>
<comment type="caution">
    <text evidence="2">The sequence shown here is derived from an EMBL/GenBank/DDBJ whole genome shotgun (WGS) entry which is preliminary data.</text>
</comment>
<accession>A0A418XUE3</accession>
<organism evidence="2 3">
    <name type="scientific">Alcanivorax profundi</name>
    <dbReference type="NCBI Taxonomy" id="2338368"/>
    <lineage>
        <taxon>Bacteria</taxon>
        <taxon>Pseudomonadati</taxon>
        <taxon>Pseudomonadota</taxon>
        <taxon>Gammaproteobacteria</taxon>
        <taxon>Oceanospirillales</taxon>
        <taxon>Alcanivoracaceae</taxon>
        <taxon>Alcanivorax</taxon>
    </lineage>
</organism>
<proteinExistence type="predicted"/>
<dbReference type="EMBL" id="QYYA01000005">
    <property type="protein sequence ID" value="RJG16357.1"/>
    <property type="molecule type" value="Genomic_DNA"/>
</dbReference>
<dbReference type="Pfam" id="PF07377">
    <property type="entry name" value="DUF1493"/>
    <property type="match status" value="1"/>
</dbReference>
<dbReference type="RefSeq" id="WP_119918421.1">
    <property type="nucleotide sequence ID" value="NZ_QYYA01000005.1"/>
</dbReference>
<dbReference type="Gene3D" id="1.10.1200.10">
    <property type="entry name" value="ACP-like"/>
    <property type="match status" value="1"/>
</dbReference>